<dbReference type="InterPro" id="IPR046341">
    <property type="entry name" value="SET_dom_sf"/>
</dbReference>
<feature type="non-terminal residue" evidence="1">
    <location>
        <position position="292"/>
    </location>
</feature>
<gene>
    <name evidence="1" type="ORF">Bhyg_15674</name>
</gene>
<keyword evidence="2" id="KW-1185">Reference proteome</keyword>
<organism evidence="1 2">
    <name type="scientific">Pseudolycoriella hygida</name>
    <dbReference type="NCBI Taxonomy" id="35572"/>
    <lineage>
        <taxon>Eukaryota</taxon>
        <taxon>Metazoa</taxon>
        <taxon>Ecdysozoa</taxon>
        <taxon>Arthropoda</taxon>
        <taxon>Hexapoda</taxon>
        <taxon>Insecta</taxon>
        <taxon>Pterygota</taxon>
        <taxon>Neoptera</taxon>
        <taxon>Endopterygota</taxon>
        <taxon>Diptera</taxon>
        <taxon>Nematocera</taxon>
        <taxon>Sciaroidea</taxon>
        <taxon>Sciaridae</taxon>
        <taxon>Pseudolycoriella</taxon>
    </lineage>
</organism>
<dbReference type="AlphaFoldDB" id="A0A9Q0MNM4"/>
<accession>A0A9Q0MNM4</accession>
<evidence type="ECO:0000313" key="2">
    <source>
        <dbReference type="Proteomes" id="UP001151699"/>
    </source>
</evidence>
<feature type="non-terminal residue" evidence="1">
    <location>
        <position position="1"/>
    </location>
</feature>
<dbReference type="EMBL" id="WJQU01001816">
    <property type="protein sequence ID" value="KAJ6633649.1"/>
    <property type="molecule type" value="Genomic_DNA"/>
</dbReference>
<reference evidence="1" key="1">
    <citation type="submission" date="2022-07" db="EMBL/GenBank/DDBJ databases">
        <authorList>
            <person name="Trinca V."/>
            <person name="Uliana J.V.C."/>
            <person name="Torres T.T."/>
            <person name="Ward R.J."/>
            <person name="Monesi N."/>
        </authorList>
    </citation>
    <scope>NUCLEOTIDE SEQUENCE</scope>
    <source>
        <strain evidence="1">HSMRA1968</strain>
        <tissue evidence="1">Whole embryos</tissue>
    </source>
</reference>
<proteinExistence type="predicted"/>
<evidence type="ECO:0000313" key="1">
    <source>
        <dbReference type="EMBL" id="KAJ6633649.1"/>
    </source>
</evidence>
<sequence>VSLNFYVIRLLAFLKKNVGAAKKVYKLYNGKTRCFDDLVDHYSHIGGMQILTNGSKRLALALTSTKLFSTVESSYENILHLYGIWFSNYYFLRNAYDSVVGCAIYISPTAFGYSCRPNAVQILDENFRVQIRCIHNIFIGVTPTVSLSSNICEKSKRYETLAMRLYYNCKCMVCGMERYEPVINYVELNERRAQLEMKNVYTDSDFECAMDILKNMRKIYHQYDERITNFYEFNLEKLLCTLDGPHGKMLSPSYVKAFAEQTEENLRMTYGVKHKNYRHYVEKLYPKVLNIK</sequence>
<name>A0A9Q0MNM4_9DIPT</name>
<dbReference type="OrthoDB" id="7785024at2759"/>
<protein>
    <submittedName>
        <fullName evidence="1">Uncharacterized protein</fullName>
    </submittedName>
</protein>
<comment type="caution">
    <text evidence="1">The sequence shown here is derived from an EMBL/GenBank/DDBJ whole genome shotgun (WGS) entry which is preliminary data.</text>
</comment>
<dbReference type="Gene3D" id="1.10.220.160">
    <property type="match status" value="1"/>
</dbReference>
<dbReference type="Gene3D" id="2.170.270.10">
    <property type="entry name" value="SET domain"/>
    <property type="match status" value="1"/>
</dbReference>
<dbReference type="Proteomes" id="UP001151699">
    <property type="component" value="Unassembled WGS sequence"/>
</dbReference>